<reference evidence="3" key="1">
    <citation type="submission" date="2025-08" db="UniProtKB">
        <authorList>
            <consortium name="RefSeq"/>
        </authorList>
    </citation>
    <scope>IDENTIFICATION</scope>
    <source>
        <tissue evidence="3">Whole organism</tissue>
    </source>
</reference>
<evidence type="ECO:0000256" key="1">
    <source>
        <dbReference type="SAM" id="Phobius"/>
    </source>
</evidence>
<keyword evidence="2" id="KW-1185">Reference proteome</keyword>
<name>A0A9C6WYL1_FRAOC</name>
<keyword evidence="1" id="KW-0812">Transmembrane</keyword>
<dbReference type="KEGG" id="foc:113213365"/>
<feature type="transmembrane region" description="Helical" evidence="1">
    <location>
        <begin position="36"/>
        <end position="55"/>
    </location>
</feature>
<keyword evidence="1" id="KW-1133">Transmembrane helix</keyword>
<feature type="transmembrane region" description="Helical" evidence="1">
    <location>
        <begin position="241"/>
        <end position="260"/>
    </location>
</feature>
<dbReference type="RefSeq" id="XP_052121443.1">
    <property type="nucleotide sequence ID" value="XM_052265483.1"/>
</dbReference>
<feature type="transmembrane region" description="Helical" evidence="1">
    <location>
        <begin position="132"/>
        <end position="151"/>
    </location>
</feature>
<evidence type="ECO:0000313" key="3">
    <source>
        <dbReference type="RefSeq" id="XP_052121443.1"/>
    </source>
</evidence>
<feature type="transmembrane region" description="Helical" evidence="1">
    <location>
        <begin position="67"/>
        <end position="87"/>
    </location>
</feature>
<proteinExistence type="predicted"/>
<feature type="transmembrane region" description="Helical" evidence="1">
    <location>
        <begin position="335"/>
        <end position="357"/>
    </location>
</feature>
<sequence length="373" mass="41669">MELPRMSALASLLLQHSEVIRPSSSSTKFRRGFSHFLIGKWSLVLTVIFAARWSVEVLLASNSETRRVPILLLSGSLVCPLFIRFLARRRDDVGNIMINLSSISAFMEEFGCHSTQVFLSTTARFLNGMRRFYTGFAMVQFFGVMHTTYGYRDVSPIVALLTSVSPLLAWLLYVVNTLGVMCALAAFYETQTYVFLLFSSCAFLWRALGVECEQGGKASSLKSCTEIHAGLVSSARYLRGLLASLVAQWTCTVLLLPFKATVDLITDFRVDIVALTCFTDILTMFLPACLVGQALRDSTESLRTGLYFAPWLEESGRARRDRARFMLGADCKPRLVALSGLLTFNAPFFLDVIHHWFGILNVFLSLHSNKANL</sequence>
<evidence type="ECO:0000313" key="2">
    <source>
        <dbReference type="Proteomes" id="UP000504606"/>
    </source>
</evidence>
<organism evidence="2 3">
    <name type="scientific">Frankliniella occidentalis</name>
    <name type="common">Western flower thrips</name>
    <name type="synonym">Euthrips occidentalis</name>
    <dbReference type="NCBI Taxonomy" id="133901"/>
    <lineage>
        <taxon>Eukaryota</taxon>
        <taxon>Metazoa</taxon>
        <taxon>Ecdysozoa</taxon>
        <taxon>Arthropoda</taxon>
        <taxon>Hexapoda</taxon>
        <taxon>Insecta</taxon>
        <taxon>Pterygota</taxon>
        <taxon>Neoptera</taxon>
        <taxon>Paraneoptera</taxon>
        <taxon>Thysanoptera</taxon>
        <taxon>Terebrantia</taxon>
        <taxon>Thripoidea</taxon>
        <taxon>Thripidae</taxon>
        <taxon>Frankliniella</taxon>
    </lineage>
</organism>
<accession>A0A9C6WYL1</accession>
<feature type="transmembrane region" description="Helical" evidence="1">
    <location>
        <begin position="167"/>
        <end position="188"/>
    </location>
</feature>
<feature type="transmembrane region" description="Helical" evidence="1">
    <location>
        <begin position="272"/>
        <end position="295"/>
    </location>
</feature>
<protein>
    <submittedName>
        <fullName evidence="3">Uncharacterized protein LOC113213365 isoform X1</fullName>
    </submittedName>
</protein>
<dbReference type="GeneID" id="113213365"/>
<dbReference type="Proteomes" id="UP000504606">
    <property type="component" value="Unplaced"/>
</dbReference>
<dbReference type="AlphaFoldDB" id="A0A9C6WYL1"/>
<gene>
    <name evidence="3" type="primary">LOC113213365</name>
</gene>
<keyword evidence="1" id="KW-0472">Membrane</keyword>